<evidence type="ECO:0000256" key="3">
    <source>
        <dbReference type="PROSITE-ProRule" id="PRU00023"/>
    </source>
</evidence>
<keyword evidence="2 3" id="KW-0040">ANK repeat</keyword>
<dbReference type="InterPro" id="IPR002110">
    <property type="entry name" value="Ankyrin_rpt"/>
</dbReference>
<sequence length="348" mass="37534">MYQTLMQSSNPSAIIGGSKAWQMTQAALDNDFLLVKYLIEDQRLDVNGADYDGSAPDSCRYLAEQLRVPVIIATTLERFEIATYLLEKGAHVNARTPKTKETLLHKAAEKGNLAFLNLVLELPGIEIDPLDSKCETPAVKAVRTNQLEAVQILLQHGASANIPLPMSVELGRTPFVEVLLDHGADPEQTGHDERPILYIAAQRGNTLIVQALLEAGAHDDPASRACCPALAAAASQGQNLSVQLLLARGWNPDGDGPDAEHLPPLHTALKHGHTHVATHLLKKGADVNMLDASGIPPVFYAAEQGSVLGLNLLKDRGADMHINVNGVTAIQKAKKGGNRHAVRFLRRD</sequence>
<dbReference type="InterPro" id="IPR051631">
    <property type="entry name" value="Ankyrin-KH/SAM_domain"/>
</dbReference>
<evidence type="ECO:0000313" key="5">
    <source>
        <dbReference type="Proteomes" id="UP000766486"/>
    </source>
</evidence>
<dbReference type="PROSITE" id="PS50297">
    <property type="entry name" value="ANK_REP_REGION"/>
    <property type="match status" value="1"/>
</dbReference>
<organism evidence="4 5">
    <name type="scientific">Bionectria ochroleuca</name>
    <name type="common">Gliocladium roseum</name>
    <dbReference type="NCBI Taxonomy" id="29856"/>
    <lineage>
        <taxon>Eukaryota</taxon>
        <taxon>Fungi</taxon>
        <taxon>Dikarya</taxon>
        <taxon>Ascomycota</taxon>
        <taxon>Pezizomycotina</taxon>
        <taxon>Sordariomycetes</taxon>
        <taxon>Hypocreomycetidae</taxon>
        <taxon>Hypocreales</taxon>
        <taxon>Bionectriaceae</taxon>
        <taxon>Clonostachys</taxon>
    </lineage>
</organism>
<accession>A0ABY6UQ41</accession>
<dbReference type="PANTHER" id="PTHR23206:SF7">
    <property type="entry name" value="PROTEIN KINASE DOMAIN-CONTAINING PROTEIN"/>
    <property type="match status" value="1"/>
</dbReference>
<dbReference type="PROSITE" id="PS50088">
    <property type="entry name" value="ANK_REPEAT"/>
    <property type="match status" value="2"/>
</dbReference>
<comment type="caution">
    <text evidence="4">The sequence shown here is derived from an EMBL/GenBank/DDBJ whole genome shotgun (WGS) entry which is preliminary data.</text>
</comment>
<protein>
    <submittedName>
        <fullName evidence="4">Uncharacterized protein</fullName>
    </submittedName>
</protein>
<name>A0ABY6UQ41_BIOOC</name>
<keyword evidence="1" id="KW-0677">Repeat</keyword>
<gene>
    <name evidence="4" type="ORF">CLO192961_LOCUS315828</name>
</gene>
<dbReference type="EMBL" id="CABFNS010000837">
    <property type="protein sequence ID" value="VUC31974.1"/>
    <property type="molecule type" value="Genomic_DNA"/>
</dbReference>
<evidence type="ECO:0000256" key="2">
    <source>
        <dbReference type="ARBA" id="ARBA00023043"/>
    </source>
</evidence>
<proteinExistence type="predicted"/>
<dbReference type="Proteomes" id="UP000766486">
    <property type="component" value="Unassembled WGS sequence"/>
</dbReference>
<dbReference type="Gene3D" id="1.25.40.20">
    <property type="entry name" value="Ankyrin repeat-containing domain"/>
    <property type="match status" value="2"/>
</dbReference>
<dbReference type="SMART" id="SM00248">
    <property type="entry name" value="ANK"/>
    <property type="match status" value="7"/>
</dbReference>
<dbReference type="SUPFAM" id="SSF48403">
    <property type="entry name" value="Ankyrin repeat"/>
    <property type="match status" value="1"/>
</dbReference>
<evidence type="ECO:0000256" key="1">
    <source>
        <dbReference type="ARBA" id="ARBA00022737"/>
    </source>
</evidence>
<dbReference type="InterPro" id="IPR036770">
    <property type="entry name" value="Ankyrin_rpt-contain_sf"/>
</dbReference>
<reference evidence="4 5" key="1">
    <citation type="submission" date="2019-06" db="EMBL/GenBank/DDBJ databases">
        <authorList>
            <person name="Broberg M."/>
        </authorList>
    </citation>
    <scope>NUCLEOTIDE SEQUENCE [LARGE SCALE GENOMIC DNA]</scope>
</reference>
<dbReference type="PANTHER" id="PTHR23206">
    <property type="entry name" value="MASK PROTEIN"/>
    <property type="match status" value="1"/>
</dbReference>
<keyword evidence="5" id="KW-1185">Reference proteome</keyword>
<dbReference type="Pfam" id="PF12796">
    <property type="entry name" value="Ank_2"/>
    <property type="match status" value="2"/>
</dbReference>
<feature type="repeat" description="ANK" evidence="3">
    <location>
        <begin position="260"/>
        <end position="292"/>
    </location>
</feature>
<feature type="repeat" description="ANK" evidence="3">
    <location>
        <begin position="192"/>
        <end position="224"/>
    </location>
</feature>
<evidence type="ECO:0000313" key="4">
    <source>
        <dbReference type="EMBL" id="VUC31974.1"/>
    </source>
</evidence>